<proteinExistence type="predicted"/>
<accession>A0A2Z6RDX6</accession>
<evidence type="ECO:0000313" key="2">
    <source>
        <dbReference type="EMBL" id="GBB90816.1"/>
    </source>
</evidence>
<dbReference type="OrthoDB" id="2372055at2759"/>
<dbReference type="Proteomes" id="UP000247702">
    <property type="component" value="Unassembled WGS sequence"/>
</dbReference>
<keyword evidence="1" id="KW-0472">Membrane</keyword>
<name>A0A2Z6RDX6_9GLOM</name>
<sequence length="236" mass="27450">MADDISEILNDGQNQDNNDNNNNNNRRLRLEPLKVQAWAGLFYILIWNPIWTILCFTWVLITSLLSIVTLVIPPFGSIICIGTVISWRTLARVELLTTTFSSNPKHFHKDTVPQITRRMAFPPLTRISENQGGPFTAPHTNFFQKTKEFCLHEYTLNCMIYFLGRKPLSMIYYFIKYLLLLVLSFFPLTICILPHMCKSARITGAAEVYYSRRWLLPGWIRSQRDENQQQNMTIVA</sequence>
<keyword evidence="1" id="KW-1133">Transmembrane helix</keyword>
<comment type="caution">
    <text evidence="2">The sequence shown here is derived from an EMBL/GenBank/DDBJ whole genome shotgun (WGS) entry which is preliminary data.</text>
</comment>
<evidence type="ECO:0000313" key="4">
    <source>
        <dbReference type="Proteomes" id="UP000247702"/>
    </source>
</evidence>
<keyword evidence="4" id="KW-1185">Reference proteome</keyword>
<feature type="transmembrane region" description="Helical" evidence="1">
    <location>
        <begin position="67"/>
        <end position="87"/>
    </location>
</feature>
<gene>
    <name evidence="3" type="ORF">RCL2_002538900</name>
    <name evidence="2" type="ORF">RclHR1_01790023</name>
</gene>
<protein>
    <submittedName>
        <fullName evidence="2">Uncharacterized protein</fullName>
    </submittedName>
</protein>
<feature type="transmembrane region" description="Helical" evidence="1">
    <location>
        <begin position="37"/>
        <end position="60"/>
    </location>
</feature>
<dbReference type="AlphaFoldDB" id="A0A2Z6RDX6"/>
<evidence type="ECO:0000313" key="3">
    <source>
        <dbReference type="EMBL" id="GES98859.1"/>
    </source>
</evidence>
<feature type="transmembrane region" description="Helical" evidence="1">
    <location>
        <begin position="171"/>
        <end position="193"/>
    </location>
</feature>
<reference evidence="3" key="2">
    <citation type="submission" date="2019-10" db="EMBL/GenBank/DDBJ databases">
        <title>Conservation and host-specific expression of non-tandemly repeated heterogenous ribosome RNA gene in arbuscular mycorrhizal fungi.</title>
        <authorList>
            <person name="Maeda T."/>
            <person name="Kobayashi Y."/>
            <person name="Nakagawa T."/>
            <person name="Ezawa T."/>
            <person name="Yamaguchi K."/>
            <person name="Bino T."/>
            <person name="Nishimoto Y."/>
            <person name="Shigenobu S."/>
            <person name="Kawaguchi M."/>
        </authorList>
    </citation>
    <scope>NUCLEOTIDE SEQUENCE</scope>
    <source>
        <strain evidence="3">HR1</strain>
    </source>
</reference>
<organism evidence="2 4">
    <name type="scientific">Rhizophagus clarus</name>
    <dbReference type="NCBI Taxonomy" id="94130"/>
    <lineage>
        <taxon>Eukaryota</taxon>
        <taxon>Fungi</taxon>
        <taxon>Fungi incertae sedis</taxon>
        <taxon>Mucoromycota</taxon>
        <taxon>Glomeromycotina</taxon>
        <taxon>Glomeromycetes</taxon>
        <taxon>Glomerales</taxon>
        <taxon>Glomeraceae</taxon>
        <taxon>Rhizophagus</taxon>
    </lineage>
</organism>
<evidence type="ECO:0000256" key="1">
    <source>
        <dbReference type="SAM" id="Phobius"/>
    </source>
</evidence>
<reference evidence="2 4" key="1">
    <citation type="submission" date="2017-11" db="EMBL/GenBank/DDBJ databases">
        <title>The genome of Rhizophagus clarus HR1 reveals common genetic basis of auxotrophy among arbuscular mycorrhizal fungi.</title>
        <authorList>
            <person name="Kobayashi Y."/>
        </authorList>
    </citation>
    <scope>NUCLEOTIDE SEQUENCE [LARGE SCALE GENOMIC DNA]</scope>
    <source>
        <strain evidence="2 4">HR1</strain>
    </source>
</reference>
<dbReference type="EMBL" id="BEXD01000879">
    <property type="protein sequence ID" value="GBB90816.1"/>
    <property type="molecule type" value="Genomic_DNA"/>
</dbReference>
<dbReference type="EMBL" id="BLAL01000274">
    <property type="protein sequence ID" value="GES98859.1"/>
    <property type="molecule type" value="Genomic_DNA"/>
</dbReference>
<keyword evidence="1" id="KW-0812">Transmembrane</keyword>
<dbReference type="Proteomes" id="UP000615446">
    <property type="component" value="Unassembled WGS sequence"/>
</dbReference>